<evidence type="ECO:0000313" key="2">
    <source>
        <dbReference type="EMBL" id="EMK25632.1"/>
    </source>
</evidence>
<reference evidence="2 3" key="1">
    <citation type="submission" date="2013-01" db="EMBL/GenBank/DDBJ databases">
        <authorList>
            <person name="Harkins D.M."/>
            <person name="Durkin A.S."/>
            <person name="Brinkac L.M."/>
            <person name="Haft D.H."/>
            <person name="Selengut J.D."/>
            <person name="Sanka R."/>
            <person name="DePew J."/>
            <person name="Purushe J."/>
            <person name="Galloway R.L."/>
            <person name="Vinetz J.M."/>
            <person name="Sutton G.G."/>
            <person name="Nierman W.C."/>
            <person name="Fouts D.E."/>
        </authorList>
    </citation>
    <scope>NUCLEOTIDE SEQUENCE [LARGE SCALE GENOMIC DNA]</scope>
    <source>
        <strain evidence="2 3">Nikolaevo</strain>
    </source>
</reference>
<keyword evidence="1" id="KW-0812">Transmembrane</keyword>
<keyword evidence="1" id="KW-1133">Transmembrane helix</keyword>
<evidence type="ECO:0000313" key="3">
    <source>
        <dbReference type="Proteomes" id="UP000011980"/>
    </source>
</evidence>
<dbReference type="Proteomes" id="UP000011980">
    <property type="component" value="Unassembled WGS sequence"/>
</dbReference>
<keyword evidence="1" id="KW-0472">Membrane</keyword>
<dbReference type="EMBL" id="ANCE01000040">
    <property type="protein sequence ID" value="EMK25632.1"/>
    <property type="molecule type" value="Genomic_DNA"/>
</dbReference>
<sequence length="61" mass="7220">MIPLPYMTLYLLLLGYYRKVLKVFKGKLENSRKKFTRLFGFISLIAPTFVAYRNSSDTFFT</sequence>
<organism evidence="2 3">
    <name type="scientific">Leptospira kirschneri serovar Bulgarica str. Nikolaevo</name>
    <dbReference type="NCBI Taxonomy" id="1240687"/>
    <lineage>
        <taxon>Bacteria</taxon>
        <taxon>Pseudomonadati</taxon>
        <taxon>Spirochaetota</taxon>
        <taxon>Spirochaetia</taxon>
        <taxon>Leptospirales</taxon>
        <taxon>Leptospiraceae</taxon>
        <taxon>Leptospira</taxon>
    </lineage>
</organism>
<gene>
    <name evidence="2" type="ORF">LEP1GSC008_3804</name>
</gene>
<evidence type="ECO:0000256" key="1">
    <source>
        <dbReference type="SAM" id="Phobius"/>
    </source>
</evidence>
<comment type="caution">
    <text evidence="2">The sequence shown here is derived from an EMBL/GenBank/DDBJ whole genome shotgun (WGS) entry which is preliminary data.</text>
</comment>
<proteinExistence type="predicted"/>
<accession>M6FEY8</accession>
<dbReference type="AlphaFoldDB" id="M6FEY8"/>
<protein>
    <submittedName>
        <fullName evidence="2">Uncharacterized protein</fullName>
    </submittedName>
</protein>
<name>M6FEY8_9LEPT</name>
<feature type="transmembrane region" description="Helical" evidence="1">
    <location>
        <begin position="35"/>
        <end position="52"/>
    </location>
</feature>